<dbReference type="KEGG" id="bbig:BBBOND_0300440"/>
<dbReference type="VEuPathDB" id="PiroplasmaDB:BBBOND_0300440"/>
<dbReference type="Proteomes" id="UP000033188">
    <property type="component" value="Chromosome 3"/>
</dbReference>
<reference evidence="2" key="1">
    <citation type="journal article" date="2014" name="Nucleic Acids Res.">
        <title>The evolutionary dynamics of variant antigen genes in Babesia reveal a history of genomic innovation underlying host-parasite interaction.</title>
        <authorList>
            <person name="Jackson A.P."/>
            <person name="Otto T.D."/>
            <person name="Darby A."/>
            <person name="Ramaprasad A."/>
            <person name="Xia D."/>
            <person name="Echaide I.E."/>
            <person name="Farber M."/>
            <person name="Gahlot S."/>
            <person name="Gamble J."/>
            <person name="Gupta D."/>
            <person name="Gupta Y."/>
            <person name="Jackson L."/>
            <person name="Malandrin L."/>
            <person name="Malas T.B."/>
            <person name="Moussa E."/>
            <person name="Nair M."/>
            <person name="Reid A.J."/>
            <person name="Sanders M."/>
            <person name="Sharma J."/>
            <person name="Tracey A."/>
            <person name="Quail M.A."/>
            <person name="Weir W."/>
            <person name="Wastling J.M."/>
            <person name="Hall N."/>
            <person name="Willadsen P."/>
            <person name="Lingelbach K."/>
            <person name="Shiels B."/>
            <person name="Tait A."/>
            <person name="Berriman M."/>
            <person name="Allred D.R."/>
            <person name="Pain A."/>
        </authorList>
    </citation>
    <scope>NUCLEOTIDE SEQUENCE [LARGE SCALE GENOMIC DNA]</scope>
    <source>
        <strain evidence="2">Bond</strain>
    </source>
</reference>
<evidence type="ECO:0000313" key="1">
    <source>
        <dbReference type="EMBL" id="CDR96139.1"/>
    </source>
</evidence>
<protein>
    <submittedName>
        <fullName evidence="1">Uncharacterized protein</fullName>
    </submittedName>
</protein>
<keyword evidence="2" id="KW-1185">Reference proteome</keyword>
<gene>
    <name evidence="1" type="ORF">BBBOND_0300440</name>
</gene>
<evidence type="ECO:0000313" key="2">
    <source>
        <dbReference type="Proteomes" id="UP000033188"/>
    </source>
</evidence>
<dbReference type="EMBL" id="LK391709">
    <property type="protein sequence ID" value="CDR96139.1"/>
    <property type="molecule type" value="Genomic_DNA"/>
</dbReference>
<name>A0A061DB48_BABBI</name>
<dbReference type="RefSeq" id="XP_012768325.1">
    <property type="nucleotide sequence ID" value="XM_012912871.1"/>
</dbReference>
<dbReference type="OrthoDB" id="627829at2759"/>
<proteinExistence type="predicted"/>
<accession>A0A061DB48</accession>
<dbReference type="GeneID" id="24564680"/>
<organism evidence="1 2">
    <name type="scientific">Babesia bigemina</name>
    <dbReference type="NCBI Taxonomy" id="5866"/>
    <lineage>
        <taxon>Eukaryota</taxon>
        <taxon>Sar</taxon>
        <taxon>Alveolata</taxon>
        <taxon>Apicomplexa</taxon>
        <taxon>Aconoidasida</taxon>
        <taxon>Piroplasmida</taxon>
        <taxon>Babesiidae</taxon>
        <taxon>Babesia</taxon>
    </lineage>
</organism>
<dbReference type="AlphaFoldDB" id="A0A061DB48"/>
<sequence>MVHHSLTEVPRSFKEAVDWLMALRDIDGEKSLRAIGDAVYKFLANKPVGKMEVPALEEVKRISQQFLEEPELKENSYVKELLNRYKTPMNKTDNMWWKSFRAFNGSNYSNFIKTGGLNAEKIARNVDHVTYGCAFLLDNIKRHDQYKSAYTPEATWETSCTKDPEACAVILVGIAPMLYVGLNALWDAMNGVIWHSNDNTRERLVDVLKALGYVEPECQIRNTPYVFRGLRHVDRDMLEKLYDLSGFWAFY</sequence>